<accession>A0ABP2K5L8</accession>
<feature type="compositionally biased region" description="Polar residues" evidence="1">
    <location>
        <begin position="17"/>
        <end position="26"/>
    </location>
</feature>
<sequence length="43" mass="4633">MLGMPLTDMGVDEVRNTTRMSPNPMVSTPFGPTLVIVPAFPTI</sequence>
<proteinExistence type="predicted"/>
<feature type="region of interest" description="Disordered" evidence="1">
    <location>
        <begin position="1"/>
        <end position="27"/>
    </location>
</feature>
<evidence type="ECO:0000313" key="3">
    <source>
        <dbReference type="Proteomes" id="UP000003179"/>
    </source>
</evidence>
<reference evidence="2" key="1">
    <citation type="submission" date="2010-08" db="EMBL/GenBank/DDBJ databases">
        <authorList>
            <person name="Weinstock G."/>
            <person name="Sodergren E."/>
            <person name="Clifton S."/>
            <person name="Fulton L."/>
            <person name="Fulton B."/>
            <person name="Courtney L."/>
            <person name="Fronick C."/>
            <person name="Harrison M."/>
            <person name="Strong C."/>
            <person name="Farmer C."/>
            <person name="Delahaunty K."/>
            <person name="Markovic C."/>
            <person name="Hall O."/>
            <person name="Minx P."/>
            <person name="Tomlinson C."/>
            <person name="Mitreva M."/>
            <person name="Hou S."/>
            <person name="Chen J."/>
            <person name="Wollam A."/>
            <person name="Pepin K.H."/>
            <person name="Johnson M."/>
            <person name="Bhonagiri V."/>
            <person name="Zhang X."/>
            <person name="Suruliraj S."/>
            <person name="Warren W."/>
            <person name="Chinwalla A."/>
            <person name="Mardis E.R."/>
            <person name="Wilson R.K."/>
        </authorList>
    </citation>
    <scope>NUCLEOTIDE SEQUENCE [LARGE SCALE GENOMIC DNA]</scope>
    <source>
        <strain evidence="2">HL044PA1</strain>
    </source>
</reference>
<comment type="caution">
    <text evidence="2">The sequence shown here is derived from an EMBL/GenBank/DDBJ whole genome shotgun (WGS) entry which is preliminary data.</text>
</comment>
<name>A0ABP2K5L8_9ACTN</name>
<evidence type="ECO:0000256" key="1">
    <source>
        <dbReference type="SAM" id="MobiDB-lite"/>
    </source>
</evidence>
<gene>
    <name evidence="2" type="ORF">HMPREF9607_01562</name>
</gene>
<evidence type="ECO:0000313" key="2">
    <source>
        <dbReference type="EMBL" id="EFS92221.1"/>
    </source>
</evidence>
<keyword evidence="3" id="KW-1185">Reference proteome</keyword>
<protein>
    <submittedName>
        <fullName evidence="2">Uncharacterized protein</fullName>
    </submittedName>
</protein>
<dbReference type="EMBL" id="ADZU01000027">
    <property type="protein sequence ID" value="EFS92221.1"/>
    <property type="molecule type" value="Genomic_DNA"/>
</dbReference>
<organism evidence="2 3">
    <name type="scientific">Cutibacterium modestum HL044PA1</name>
    <dbReference type="NCBI Taxonomy" id="765109"/>
    <lineage>
        <taxon>Bacteria</taxon>
        <taxon>Bacillati</taxon>
        <taxon>Actinomycetota</taxon>
        <taxon>Actinomycetes</taxon>
        <taxon>Propionibacteriales</taxon>
        <taxon>Propionibacteriaceae</taxon>
        <taxon>Cutibacterium</taxon>
        <taxon>Cutibacterium modestum</taxon>
    </lineage>
</organism>
<dbReference type="Proteomes" id="UP000003179">
    <property type="component" value="Unassembled WGS sequence"/>
</dbReference>